<keyword evidence="8" id="KW-1185">Reference proteome</keyword>
<dbReference type="PANTHER" id="PTHR11132">
    <property type="entry name" value="SOLUTE CARRIER FAMILY 35"/>
    <property type="match status" value="1"/>
</dbReference>
<dbReference type="InterPro" id="IPR050186">
    <property type="entry name" value="TPT_transporter"/>
</dbReference>
<comment type="subcellular location">
    <subcellularLocation>
        <location evidence="1">Membrane</location>
        <topology evidence="1">Multi-pass membrane protein</topology>
    </subcellularLocation>
</comment>
<feature type="transmembrane region" description="Helical" evidence="5">
    <location>
        <begin position="251"/>
        <end position="269"/>
    </location>
</feature>
<keyword evidence="2 5" id="KW-0812">Transmembrane</keyword>
<keyword evidence="3 5" id="KW-1133">Transmembrane helix</keyword>
<evidence type="ECO:0000259" key="6">
    <source>
        <dbReference type="Pfam" id="PF03151"/>
    </source>
</evidence>
<dbReference type="AlphaFoldDB" id="A0AAW1PMK9"/>
<organism evidence="7 8">
    <name type="scientific">Symbiochloris irregularis</name>
    <dbReference type="NCBI Taxonomy" id="706552"/>
    <lineage>
        <taxon>Eukaryota</taxon>
        <taxon>Viridiplantae</taxon>
        <taxon>Chlorophyta</taxon>
        <taxon>core chlorophytes</taxon>
        <taxon>Trebouxiophyceae</taxon>
        <taxon>Trebouxiales</taxon>
        <taxon>Trebouxiaceae</taxon>
        <taxon>Symbiochloris</taxon>
    </lineage>
</organism>
<feature type="domain" description="Sugar phosphate transporter" evidence="6">
    <location>
        <begin position="6"/>
        <end position="268"/>
    </location>
</feature>
<comment type="caution">
    <text evidence="7">The sequence shown here is derived from an EMBL/GenBank/DDBJ whole genome shotgun (WGS) entry which is preliminary data.</text>
</comment>
<feature type="transmembrane region" description="Helical" evidence="5">
    <location>
        <begin position="67"/>
        <end position="92"/>
    </location>
</feature>
<feature type="transmembrane region" description="Helical" evidence="5">
    <location>
        <begin position="199"/>
        <end position="219"/>
    </location>
</feature>
<proteinExistence type="predicted"/>
<dbReference type="GO" id="GO:0016020">
    <property type="term" value="C:membrane"/>
    <property type="evidence" value="ECO:0007669"/>
    <property type="project" value="UniProtKB-SubCell"/>
</dbReference>
<sequence length="286" mass="30230">MVDLGFRYPLLLTGCNQAVSAIAGGIALGLGFVPKHNAPRLRMFITHLLPVAACSASNLYFGNVAYLSLSLAFIQILKVLTPAVTMALCVVLGLERLSLPLAGSVALITGGTGLATMLESSTSHFSWPGFLAFSLSVLLESVRVVNFQLLLGDLRLSQAELLVYLGAPTAVMLLLASGLMEQEGLMHPSSGFSLLQGHWGMFAASMILGACVNASTALAIRNTSSLTFKVFGCIKNVFVVLYGVLSGDALSSLQFAGYSLSVVGFVWYVQSKSAAQTRSSHFKKAQ</sequence>
<reference evidence="7 8" key="1">
    <citation type="journal article" date="2024" name="Nat. Commun.">
        <title>Phylogenomics reveals the evolutionary origins of lichenization in chlorophyte algae.</title>
        <authorList>
            <person name="Puginier C."/>
            <person name="Libourel C."/>
            <person name="Otte J."/>
            <person name="Skaloud P."/>
            <person name="Haon M."/>
            <person name="Grisel S."/>
            <person name="Petersen M."/>
            <person name="Berrin J.G."/>
            <person name="Delaux P.M."/>
            <person name="Dal Grande F."/>
            <person name="Keller J."/>
        </authorList>
    </citation>
    <scope>NUCLEOTIDE SEQUENCE [LARGE SCALE GENOMIC DNA]</scope>
    <source>
        <strain evidence="7 8">SAG 2036</strain>
    </source>
</reference>
<feature type="transmembrane region" description="Helical" evidence="5">
    <location>
        <begin position="6"/>
        <end position="32"/>
    </location>
</feature>
<protein>
    <recommendedName>
        <fullName evidence="6">Sugar phosphate transporter domain-containing protein</fullName>
    </recommendedName>
</protein>
<evidence type="ECO:0000256" key="5">
    <source>
        <dbReference type="SAM" id="Phobius"/>
    </source>
</evidence>
<name>A0AAW1PMK9_9CHLO</name>
<dbReference type="Proteomes" id="UP001465755">
    <property type="component" value="Unassembled WGS sequence"/>
</dbReference>
<feature type="transmembrane region" description="Helical" evidence="5">
    <location>
        <begin position="226"/>
        <end position="245"/>
    </location>
</feature>
<evidence type="ECO:0000313" key="7">
    <source>
        <dbReference type="EMBL" id="KAK9810681.1"/>
    </source>
</evidence>
<feature type="transmembrane region" description="Helical" evidence="5">
    <location>
        <begin position="99"/>
        <end position="118"/>
    </location>
</feature>
<dbReference type="EMBL" id="JALJOQ010000015">
    <property type="protein sequence ID" value="KAK9810681.1"/>
    <property type="molecule type" value="Genomic_DNA"/>
</dbReference>
<dbReference type="Pfam" id="PF03151">
    <property type="entry name" value="TPT"/>
    <property type="match status" value="1"/>
</dbReference>
<evidence type="ECO:0000256" key="3">
    <source>
        <dbReference type="ARBA" id="ARBA00022989"/>
    </source>
</evidence>
<feature type="transmembrane region" description="Helical" evidence="5">
    <location>
        <begin position="161"/>
        <end position="179"/>
    </location>
</feature>
<evidence type="ECO:0000256" key="2">
    <source>
        <dbReference type="ARBA" id="ARBA00022692"/>
    </source>
</evidence>
<feature type="transmembrane region" description="Helical" evidence="5">
    <location>
        <begin position="130"/>
        <end position="149"/>
    </location>
</feature>
<gene>
    <name evidence="7" type="ORF">WJX73_010368</name>
</gene>
<evidence type="ECO:0000313" key="8">
    <source>
        <dbReference type="Proteomes" id="UP001465755"/>
    </source>
</evidence>
<evidence type="ECO:0000256" key="4">
    <source>
        <dbReference type="ARBA" id="ARBA00023136"/>
    </source>
</evidence>
<dbReference type="InterPro" id="IPR004853">
    <property type="entry name" value="Sugar_P_trans_dom"/>
</dbReference>
<evidence type="ECO:0000256" key="1">
    <source>
        <dbReference type="ARBA" id="ARBA00004141"/>
    </source>
</evidence>
<feature type="transmembrane region" description="Helical" evidence="5">
    <location>
        <begin position="44"/>
        <end position="61"/>
    </location>
</feature>
<accession>A0AAW1PMK9</accession>
<keyword evidence="4 5" id="KW-0472">Membrane</keyword>